<name>A0A1X7MVZ7_9LACT</name>
<evidence type="ECO:0000313" key="2">
    <source>
        <dbReference type="EMBL" id="SMH28877.1"/>
    </source>
</evidence>
<dbReference type="AlphaFoldDB" id="A0A1X7MVZ7"/>
<dbReference type="Proteomes" id="UP000193435">
    <property type="component" value="Unassembled WGS sequence"/>
</dbReference>
<evidence type="ECO:0000313" key="3">
    <source>
        <dbReference type="Proteomes" id="UP000193435"/>
    </source>
</evidence>
<dbReference type="EMBL" id="FXBJ01000002">
    <property type="protein sequence ID" value="SMH28877.1"/>
    <property type="molecule type" value="Genomic_DNA"/>
</dbReference>
<keyword evidence="3" id="KW-1185">Reference proteome</keyword>
<feature type="transmembrane region" description="Helical" evidence="1">
    <location>
        <begin position="24"/>
        <end position="47"/>
    </location>
</feature>
<evidence type="ECO:0000256" key="1">
    <source>
        <dbReference type="SAM" id="Phobius"/>
    </source>
</evidence>
<feature type="transmembrane region" description="Helical" evidence="1">
    <location>
        <begin position="59"/>
        <end position="78"/>
    </location>
</feature>
<dbReference type="RefSeq" id="WP_085559191.1">
    <property type="nucleotide sequence ID" value="NZ_FOAH01000043.1"/>
</dbReference>
<dbReference type="OrthoDB" id="9775950at2"/>
<reference evidence="2 3" key="1">
    <citation type="submission" date="2017-04" db="EMBL/GenBank/DDBJ databases">
        <authorList>
            <person name="Afonso C.L."/>
            <person name="Miller P.J."/>
            <person name="Scott M.A."/>
            <person name="Spackman E."/>
            <person name="Goraichik I."/>
            <person name="Dimitrov K.M."/>
            <person name="Suarez D.L."/>
            <person name="Swayne D.E."/>
        </authorList>
    </citation>
    <scope>NUCLEOTIDE SEQUENCE [LARGE SCALE GENOMIC DNA]</scope>
    <source>
        <strain evidence="2 3">LMG26642</strain>
    </source>
</reference>
<gene>
    <name evidence="2" type="ORF">SAMN04488700_0992</name>
</gene>
<keyword evidence="1" id="KW-0812">Transmembrane</keyword>
<keyword evidence="1" id="KW-0472">Membrane</keyword>
<organism evidence="2 3">
    <name type="scientific">Carnobacterium iners</name>
    <dbReference type="NCBI Taxonomy" id="1073423"/>
    <lineage>
        <taxon>Bacteria</taxon>
        <taxon>Bacillati</taxon>
        <taxon>Bacillota</taxon>
        <taxon>Bacilli</taxon>
        <taxon>Lactobacillales</taxon>
        <taxon>Carnobacteriaceae</taxon>
        <taxon>Carnobacterium</taxon>
    </lineage>
</organism>
<keyword evidence="1" id="KW-1133">Transmembrane helix</keyword>
<protein>
    <submittedName>
        <fullName evidence="2">Uncharacterized protein</fullName>
    </submittedName>
</protein>
<proteinExistence type="predicted"/>
<accession>A0A1X7MVZ7</accession>
<dbReference type="STRING" id="1073423.SAMN04488700_0992"/>
<sequence>MQVYDETNTKINEMNSQDKMVNGSAWMTGGSILSRVVGVLYIIRIVINGEVVDAVSASTFGAFVRALFSALYLLFVIWRKKS</sequence>